<evidence type="ECO:0000256" key="2">
    <source>
        <dbReference type="ARBA" id="ARBA00023002"/>
    </source>
</evidence>
<dbReference type="SUPFAM" id="SSF51735">
    <property type="entry name" value="NAD(P)-binding Rossmann-fold domains"/>
    <property type="match status" value="1"/>
</dbReference>
<dbReference type="InterPro" id="IPR045312">
    <property type="entry name" value="PCBER-like"/>
</dbReference>
<proteinExistence type="predicted"/>
<dbReference type="Gene3D" id="3.90.25.10">
    <property type="entry name" value="UDP-galactose 4-epimerase, domain 1"/>
    <property type="match status" value="1"/>
</dbReference>
<evidence type="ECO:0000313" key="5">
    <source>
        <dbReference type="Proteomes" id="UP000241690"/>
    </source>
</evidence>
<keyword evidence="2" id="KW-0560">Oxidoreductase</keyword>
<dbReference type="InterPro" id="IPR036291">
    <property type="entry name" value="NAD(P)-bd_dom_sf"/>
</dbReference>
<dbReference type="CDD" id="cd05259">
    <property type="entry name" value="PCBER_SDR_a"/>
    <property type="match status" value="1"/>
</dbReference>
<dbReference type="InterPro" id="IPR008030">
    <property type="entry name" value="NmrA-like"/>
</dbReference>
<keyword evidence="1" id="KW-0521">NADP</keyword>
<dbReference type="GO" id="GO:0016491">
    <property type="term" value="F:oxidoreductase activity"/>
    <property type="evidence" value="ECO:0007669"/>
    <property type="project" value="UniProtKB-KW"/>
</dbReference>
<evidence type="ECO:0000259" key="3">
    <source>
        <dbReference type="Pfam" id="PF05368"/>
    </source>
</evidence>
<dbReference type="AlphaFoldDB" id="A0A2T3ZSC2"/>
<evidence type="ECO:0000313" key="4">
    <source>
        <dbReference type="EMBL" id="PTB47675.1"/>
    </source>
</evidence>
<dbReference type="PANTHER" id="PTHR47706:SF9">
    <property type="entry name" value="NMRA-LIKE DOMAIN-CONTAINING PROTEIN-RELATED"/>
    <property type="match status" value="1"/>
</dbReference>
<dbReference type="STRING" id="983964.A0A2T3ZSC2"/>
<reference evidence="4 5" key="1">
    <citation type="submission" date="2016-07" db="EMBL/GenBank/DDBJ databases">
        <title>Multiple horizontal gene transfer events from other fungi enriched the ability of initially mycotrophic Trichoderma (Ascomycota) to feed on dead plant biomass.</title>
        <authorList>
            <consortium name="DOE Joint Genome Institute"/>
            <person name="Aerts A."/>
            <person name="Atanasova L."/>
            <person name="Chenthamara K."/>
            <person name="Zhang J."/>
            <person name="Grujic M."/>
            <person name="Henrissat B."/>
            <person name="Kuo A."/>
            <person name="Salamov A."/>
            <person name="Lipzen A."/>
            <person name="Labutti K."/>
            <person name="Barry K."/>
            <person name="Miao Y."/>
            <person name="Rahimi M.J."/>
            <person name="Shen Q."/>
            <person name="Grigoriev I.V."/>
            <person name="Kubicek C.P."/>
            <person name="Druzhinina I.S."/>
        </authorList>
    </citation>
    <scope>NUCLEOTIDE SEQUENCE [LARGE SCALE GENOMIC DNA]</scope>
    <source>
        <strain evidence="4 5">CBS 226.95</strain>
    </source>
</reference>
<name>A0A2T3ZSC2_TRIHA</name>
<dbReference type="EMBL" id="KZ679711">
    <property type="protein sequence ID" value="PTB47675.1"/>
    <property type="molecule type" value="Genomic_DNA"/>
</dbReference>
<dbReference type="Proteomes" id="UP000241690">
    <property type="component" value="Unassembled WGS sequence"/>
</dbReference>
<organism evidence="4 5">
    <name type="scientific">Trichoderma harzianum CBS 226.95</name>
    <dbReference type="NCBI Taxonomy" id="983964"/>
    <lineage>
        <taxon>Eukaryota</taxon>
        <taxon>Fungi</taxon>
        <taxon>Dikarya</taxon>
        <taxon>Ascomycota</taxon>
        <taxon>Pezizomycotina</taxon>
        <taxon>Sordariomycetes</taxon>
        <taxon>Hypocreomycetidae</taxon>
        <taxon>Hypocreales</taxon>
        <taxon>Hypocreaceae</taxon>
        <taxon>Trichoderma</taxon>
    </lineage>
</organism>
<dbReference type="InterPro" id="IPR051609">
    <property type="entry name" value="NmrA/Isoflavone_reductase-like"/>
</dbReference>
<dbReference type="Gene3D" id="3.40.50.720">
    <property type="entry name" value="NAD(P)-binding Rossmann-like Domain"/>
    <property type="match status" value="1"/>
</dbReference>
<dbReference type="RefSeq" id="XP_024767352.1">
    <property type="nucleotide sequence ID" value="XM_024916557.1"/>
</dbReference>
<protein>
    <recommendedName>
        <fullName evidence="3">NmrA-like domain-containing protein</fullName>
    </recommendedName>
</protein>
<evidence type="ECO:0000256" key="1">
    <source>
        <dbReference type="ARBA" id="ARBA00022857"/>
    </source>
</evidence>
<dbReference type="PANTHER" id="PTHR47706">
    <property type="entry name" value="NMRA-LIKE FAMILY PROTEIN"/>
    <property type="match status" value="1"/>
</dbReference>
<dbReference type="GeneID" id="36625126"/>
<gene>
    <name evidence="4" type="ORF">M431DRAFT_488403</name>
</gene>
<sequence length="300" mass="32230">MASFRNIAVLGGTGQVGRPIVKALIDAGFNVTVVTRSLGSNPKEVNGASFVTSDYTYESLVKIFTGQEAVVSAVAAGPPIAAQKVMVDAAIQAGVRRFIPSEYGSSSIDQPLEDFKKLMAPKTELIAYLQEKARLHPQFSWTCLSGGALIDMGIPSGVWGFSMSDRTATIFDTGEARFDSITIPAVTRSVVSVLQGPADSANKYLLIRSFTVSQSEILAALEDITQSKWSVSYVNAENLRQEGWKLLAGGNPKEGIENIVRGALFQGQKDISVSQDALANTQLGIQTTNLRDYLESMVKN</sequence>
<dbReference type="Pfam" id="PF05368">
    <property type="entry name" value="NmrA"/>
    <property type="match status" value="1"/>
</dbReference>
<feature type="domain" description="NmrA-like" evidence="3">
    <location>
        <begin position="6"/>
        <end position="146"/>
    </location>
</feature>
<accession>A0A2T3ZSC2</accession>
<keyword evidence="5" id="KW-1185">Reference proteome</keyword>